<evidence type="ECO:0000313" key="2">
    <source>
        <dbReference type="Proteomes" id="UP000075666"/>
    </source>
</evidence>
<sequence length="404" mass="46915">MGKSPTSLIQIPQLSKNKQFLTKAIKKAMPAGAVLVTPIKSSTKETIHMVDIDGDHVDEAIVFYRNEEFDREIYVLIFKKKNNSWVKTIHEQVGGYQLHTLYFADINQDGRKDIALGTDSTYPGTEILPENMTRELHIYTMKGHTLNRFFTKQYTDVVVDDFNNDKVPDISLVTFNRSKNVNVQLLQWRHKKIETISKLKLREYVNGIENVFIGQLSDHRKALFLDSGIGAHSGWTDIIKLSNQQLERIKIDERQLLKAYYLDSRDVNDDEITEVGNMYQPQGWEDAPYSDTPWIETYTQYDSKGKGTKVEERYVDVTHGFYVVIPKKWWMNVTVERGKNSLKIIDLPKKNIVFDIQWYPNHESLTSTNSRVITKSGKYTFVTQSQAKMSEYQVYFHLLGEDFE</sequence>
<dbReference type="PATRIC" id="fig|46224.3.peg.1847"/>
<accession>A0A150L9V6</accession>
<dbReference type="EMBL" id="LQYN01000026">
    <property type="protein sequence ID" value="KYD09118.1"/>
    <property type="molecule type" value="Genomic_DNA"/>
</dbReference>
<dbReference type="STRING" id="46224.B4102_2645"/>
<dbReference type="SUPFAM" id="SSF69318">
    <property type="entry name" value="Integrin alpha N-terminal domain"/>
    <property type="match status" value="1"/>
</dbReference>
<dbReference type="Proteomes" id="UP000075666">
    <property type="component" value="Unassembled WGS sequence"/>
</dbReference>
<comment type="caution">
    <text evidence="1">The sequence shown here is derived from an EMBL/GenBank/DDBJ whole genome shotgun (WGS) entry which is preliminary data.</text>
</comment>
<name>A0A150L9V6_9BACI</name>
<keyword evidence="2" id="KW-1185">Reference proteome</keyword>
<dbReference type="Gene3D" id="2.130.10.130">
    <property type="entry name" value="Integrin alpha, N-terminal"/>
    <property type="match status" value="1"/>
</dbReference>
<dbReference type="AlphaFoldDB" id="A0A150L9V6"/>
<gene>
    <name evidence="1" type="ORF">B4102_2645</name>
</gene>
<proteinExistence type="predicted"/>
<organism evidence="1 2">
    <name type="scientific">Heyndrickxia sporothermodurans</name>
    <dbReference type="NCBI Taxonomy" id="46224"/>
    <lineage>
        <taxon>Bacteria</taxon>
        <taxon>Bacillati</taxon>
        <taxon>Bacillota</taxon>
        <taxon>Bacilli</taxon>
        <taxon>Bacillales</taxon>
        <taxon>Bacillaceae</taxon>
        <taxon>Heyndrickxia</taxon>
    </lineage>
</organism>
<dbReference type="InterPro" id="IPR028994">
    <property type="entry name" value="Integrin_alpha_N"/>
</dbReference>
<protein>
    <recommendedName>
        <fullName evidence="3">VCBS repeat-containing protein</fullName>
    </recommendedName>
</protein>
<evidence type="ECO:0008006" key="3">
    <source>
        <dbReference type="Google" id="ProtNLM"/>
    </source>
</evidence>
<reference evidence="1 2" key="1">
    <citation type="submission" date="2016-01" db="EMBL/GenBank/DDBJ databases">
        <title>Genome Sequences of Twelve Sporeforming Bacillus Species Isolated from Foods.</title>
        <authorList>
            <person name="Berendsen E.M."/>
            <person name="Wells-Bennik M.H."/>
            <person name="Krawcyk A.O."/>
            <person name="De Jong A."/>
            <person name="Holsappel S."/>
            <person name="Eijlander R.T."/>
            <person name="Kuipers O.P."/>
        </authorList>
    </citation>
    <scope>NUCLEOTIDE SEQUENCE [LARGE SCALE GENOMIC DNA]</scope>
    <source>
        <strain evidence="1 2">B4102</strain>
    </source>
</reference>
<evidence type="ECO:0000313" key="1">
    <source>
        <dbReference type="EMBL" id="KYD09118.1"/>
    </source>
</evidence>